<name>A0AAD5MXR0_PARTN</name>
<evidence type="ECO:0000313" key="1">
    <source>
        <dbReference type="EMBL" id="KAJ1364823.1"/>
    </source>
</evidence>
<keyword evidence="2" id="KW-1185">Reference proteome</keyword>
<accession>A0AAD5MXR0</accession>
<reference evidence="1" key="1">
    <citation type="submission" date="2021-06" db="EMBL/GenBank/DDBJ databases">
        <title>Parelaphostrongylus tenuis whole genome reference sequence.</title>
        <authorList>
            <person name="Garwood T.J."/>
            <person name="Larsen P.A."/>
            <person name="Fountain-Jones N.M."/>
            <person name="Garbe J.R."/>
            <person name="Macchietto M.G."/>
            <person name="Kania S.A."/>
            <person name="Gerhold R.W."/>
            <person name="Richards J.E."/>
            <person name="Wolf T.M."/>
        </authorList>
    </citation>
    <scope>NUCLEOTIDE SEQUENCE</scope>
    <source>
        <strain evidence="1">MNPRO001-30</strain>
        <tissue evidence="1">Meninges</tissue>
    </source>
</reference>
<protein>
    <submittedName>
        <fullName evidence="1">Uncharacterized protein</fullName>
    </submittedName>
</protein>
<dbReference type="AlphaFoldDB" id="A0AAD5MXR0"/>
<evidence type="ECO:0000313" key="2">
    <source>
        <dbReference type="Proteomes" id="UP001196413"/>
    </source>
</evidence>
<comment type="caution">
    <text evidence="1">The sequence shown here is derived from an EMBL/GenBank/DDBJ whole genome shotgun (WGS) entry which is preliminary data.</text>
</comment>
<sequence length="118" mass="13409">MVIATPCNNLAVMSTIDESTALFVPLHQSIKKDPTRFKLTEEEQIYWTILRHAHSTINNGGLRGLEEIAMIGNRMGMLQIVATKGGDDEDMEMFKDSIYHIFRSSVFLGLQLKFQYAK</sequence>
<proteinExistence type="predicted"/>
<dbReference type="Proteomes" id="UP001196413">
    <property type="component" value="Unassembled WGS sequence"/>
</dbReference>
<gene>
    <name evidence="1" type="ORF">KIN20_024997</name>
</gene>
<organism evidence="1 2">
    <name type="scientific">Parelaphostrongylus tenuis</name>
    <name type="common">Meningeal worm</name>
    <dbReference type="NCBI Taxonomy" id="148309"/>
    <lineage>
        <taxon>Eukaryota</taxon>
        <taxon>Metazoa</taxon>
        <taxon>Ecdysozoa</taxon>
        <taxon>Nematoda</taxon>
        <taxon>Chromadorea</taxon>
        <taxon>Rhabditida</taxon>
        <taxon>Rhabditina</taxon>
        <taxon>Rhabditomorpha</taxon>
        <taxon>Strongyloidea</taxon>
        <taxon>Metastrongylidae</taxon>
        <taxon>Parelaphostrongylus</taxon>
    </lineage>
</organism>
<dbReference type="EMBL" id="JAHQIW010005075">
    <property type="protein sequence ID" value="KAJ1364823.1"/>
    <property type="molecule type" value="Genomic_DNA"/>
</dbReference>